<dbReference type="PANTHER" id="PTHR43764:SF1">
    <property type="entry name" value="MOLYBDOPTERIN MOLYBDOTRANSFERASE"/>
    <property type="match status" value="1"/>
</dbReference>
<dbReference type="PROSITE" id="PS51340">
    <property type="entry name" value="MOSC"/>
    <property type="match status" value="1"/>
</dbReference>
<dbReference type="RefSeq" id="WP_119348482.1">
    <property type="nucleotide sequence ID" value="NZ_QWET01000002.1"/>
</dbReference>
<dbReference type="EMBL" id="QWET01000002">
    <property type="protein sequence ID" value="RIH66608.1"/>
    <property type="molecule type" value="Genomic_DNA"/>
</dbReference>
<dbReference type="OrthoDB" id="9794429at2"/>
<evidence type="ECO:0000259" key="7">
    <source>
        <dbReference type="PROSITE" id="PS51340"/>
    </source>
</evidence>
<dbReference type="GO" id="GO:0030170">
    <property type="term" value="F:pyridoxal phosphate binding"/>
    <property type="evidence" value="ECO:0007669"/>
    <property type="project" value="InterPro"/>
</dbReference>
<dbReference type="AlphaFoldDB" id="A0A399D5X6"/>
<evidence type="ECO:0000256" key="1">
    <source>
        <dbReference type="ARBA" id="ARBA00005046"/>
    </source>
</evidence>
<evidence type="ECO:0000256" key="3">
    <source>
        <dbReference type="ARBA" id="ARBA00013491"/>
    </source>
</evidence>
<evidence type="ECO:0000313" key="8">
    <source>
        <dbReference type="EMBL" id="RIH66608.1"/>
    </source>
</evidence>
<dbReference type="UniPathway" id="UPA00344"/>
<name>A0A399D5X6_9BACT</name>
<dbReference type="NCBIfam" id="TIGR00177">
    <property type="entry name" value="molyb_syn"/>
    <property type="match status" value="1"/>
</dbReference>
<organism evidence="8 9">
    <name type="scientific">Mariniphaga sediminis</name>
    <dbReference type="NCBI Taxonomy" id="1628158"/>
    <lineage>
        <taxon>Bacteria</taxon>
        <taxon>Pseudomonadati</taxon>
        <taxon>Bacteroidota</taxon>
        <taxon>Bacteroidia</taxon>
        <taxon>Marinilabiliales</taxon>
        <taxon>Prolixibacteraceae</taxon>
        <taxon>Mariniphaga</taxon>
    </lineage>
</organism>
<dbReference type="SMART" id="SM00852">
    <property type="entry name" value="MoCF_biosynth"/>
    <property type="match status" value="1"/>
</dbReference>
<dbReference type="InterPro" id="IPR008284">
    <property type="entry name" value="MoCF_biosynth_CS"/>
</dbReference>
<dbReference type="PANTHER" id="PTHR43764">
    <property type="entry name" value="MOLYBDENUM COFACTOR BIOSYNTHESIS"/>
    <property type="match status" value="1"/>
</dbReference>
<dbReference type="Gene3D" id="2.40.33.20">
    <property type="entry name" value="PK beta-barrel domain-like"/>
    <property type="match status" value="1"/>
</dbReference>
<keyword evidence="4" id="KW-0501">Molybdenum cofactor biosynthesis</keyword>
<protein>
    <recommendedName>
        <fullName evidence="3">Molybdopterin adenylyltransferase</fullName>
        <ecNumber evidence="2">2.7.7.75</ecNumber>
    </recommendedName>
</protein>
<evidence type="ECO:0000313" key="9">
    <source>
        <dbReference type="Proteomes" id="UP000266441"/>
    </source>
</evidence>
<evidence type="ECO:0000256" key="2">
    <source>
        <dbReference type="ARBA" id="ARBA00012509"/>
    </source>
</evidence>
<keyword evidence="9" id="KW-1185">Reference proteome</keyword>
<dbReference type="InterPro" id="IPR036425">
    <property type="entry name" value="MoaB/Mog-like_dom_sf"/>
</dbReference>
<dbReference type="InterPro" id="IPR001453">
    <property type="entry name" value="MoaB/Mog_dom"/>
</dbReference>
<dbReference type="PROSITE" id="PS01078">
    <property type="entry name" value="MOCF_BIOSYNTHESIS_1"/>
    <property type="match status" value="1"/>
</dbReference>
<dbReference type="GO" id="GO:0006777">
    <property type="term" value="P:Mo-molybdopterin cofactor biosynthetic process"/>
    <property type="evidence" value="ECO:0007669"/>
    <property type="project" value="UniProtKB-KW"/>
</dbReference>
<comment type="function">
    <text evidence="6">Catalyzes the adenylation of molybdopterin as part of the biosynthesis of the molybdenum-cofactor.</text>
</comment>
<evidence type="ECO:0000256" key="6">
    <source>
        <dbReference type="ARBA" id="ARBA00058212"/>
    </source>
</evidence>
<dbReference type="SUPFAM" id="SSF50800">
    <property type="entry name" value="PK beta-barrel domain-like"/>
    <property type="match status" value="1"/>
</dbReference>
<proteinExistence type="predicted"/>
<dbReference type="InterPro" id="IPR005302">
    <property type="entry name" value="MoCF_Sase_C"/>
</dbReference>
<reference evidence="8 9" key="1">
    <citation type="journal article" date="2015" name="Int. J. Syst. Evol. Microbiol.">
        <title>Mariniphaga sediminis sp. nov., isolated from coastal sediment.</title>
        <authorList>
            <person name="Wang F.Q."/>
            <person name="Shen Q.Y."/>
            <person name="Chen G.J."/>
            <person name="Du Z.J."/>
        </authorList>
    </citation>
    <scope>NUCLEOTIDE SEQUENCE [LARGE SCALE GENOMIC DNA]</scope>
    <source>
        <strain evidence="8 9">SY21</strain>
    </source>
</reference>
<comment type="caution">
    <text evidence="8">The sequence shown here is derived from an EMBL/GenBank/DDBJ whole genome shotgun (WGS) entry which is preliminary data.</text>
</comment>
<comment type="pathway">
    <text evidence="1">Cofactor biosynthesis; molybdopterin biosynthesis.</text>
</comment>
<evidence type="ECO:0000256" key="5">
    <source>
        <dbReference type="ARBA" id="ARBA00051131"/>
    </source>
</evidence>
<dbReference type="Proteomes" id="UP000266441">
    <property type="component" value="Unassembled WGS sequence"/>
</dbReference>
<dbReference type="EC" id="2.7.7.75" evidence="2"/>
<evidence type="ECO:0000256" key="4">
    <source>
        <dbReference type="ARBA" id="ARBA00023150"/>
    </source>
</evidence>
<accession>A0A399D5X6</accession>
<comment type="catalytic activity">
    <reaction evidence="5">
        <text>molybdopterin + ATP + H(+) = adenylyl-molybdopterin + diphosphate</text>
        <dbReference type="Rhea" id="RHEA:31331"/>
        <dbReference type="ChEBI" id="CHEBI:15378"/>
        <dbReference type="ChEBI" id="CHEBI:30616"/>
        <dbReference type="ChEBI" id="CHEBI:33019"/>
        <dbReference type="ChEBI" id="CHEBI:58698"/>
        <dbReference type="ChEBI" id="CHEBI:62727"/>
        <dbReference type="EC" id="2.7.7.75"/>
    </reaction>
</comment>
<dbReference type="GO" id="GO:0030151">
    <property type="term" value="F:molybdenum ion binding"/>
    <property type="evidence" value="ECO:0007669"/>
    <property type="project" value="InterPro"/>
</dbReference>
<dbReference type="Pfam" id="PF03473">
    <property type="entry name" value="MOSC"/>
    <property type="match status" value="1"/>
</dbReference>
<dbReference type="GO" id="GO:0061598">
    <property type="term" value="F:molybdopterin adenylyltransferase activity"/>
    <property type="evidence" value="ECO:0007669"/>
    <property type="project" value="UniProtKB-EC"/>
</dbReference>
<feature type="domain" description="MOSC" evidence="7">
    <location>
        <begin position="19"/>
        <end position="144"/>
    </location>
</feature>
<dbReference type="Gene3D" id="3.40.980.10">
    <property type="entry name" value="MoaB/Mog-like domain"/>
    <property type="match status" value="1"/>
</dbReference>
<dbReference type="InterPro" id="IPR051920">
    <property type="entry name" value="MPT_Adenylyltrnsfr/MoaC-Rel"/>
</dbReference>
<dbReference type="SUPFAM" id="SSF53218">
    <property type="entry name" value="Molybdenum cofactor biosynthesis proteins"/>
    <property type="match status" value="1"/>
</dbReference>
<dbReference type="CDD" id="cd00886">
    <property type="entry name" value="MogA_MoaB"/>
    <property type="match status" value="1"/>
</dbReference>
<dbReference type="Pfam" id="PF00994">
    <property type="entry name" value="MoCF_biosynth"/>
    <property type="match status" value="1"/>
</dbReference>
<sequence>MIQVTIKSLNLSEKKGTVKTPVGSVEITETGVKDDAHAGHWHRQVSLLGTESLKKAEEQNNRTFQYGDFGENITTEGLELYKANILDRFQAGNVILEVTQIGKKCHKGCEIMKISGNCIMPVEGIFCRVIQPGELRVNDVLQYIPRQIKIAVITLSDRAYKGIYEDKSGPYVTKMLNDFFGEANRPVTVEQILIPDDETMLENELNRAVENEADIIVTTGGTGIGSRDITPDVVKRLLDKEIPGIMELIRYKYGSVKPNALLSRSIAGVKGKSLIYVLPGSVKAVNEYLTEIIPTLNHSIRMVNDVDVH</sequence>
<gene>
    <name evidence="8" type="ORF">D1164_03115</name>
</gene>
<dbReference type="InterPro" id="IPR011037">
    <property type="entry name" value="Pyrv_Knase-like_insert_dom_sf"/>
</dbReference>